<keyword evidence="7" id="KW-0829">Tyrosine-protein kinase</keyword>
<organism evidence="11 12">
    <name type="scientific">Necator americanus</name>
    <name type="common">Human hookworm</name>
    <dbReference type="NCBI Taxonomy" id="51031"/>
    <lineage>
        <taxon>Eukaryota</taxon>
        <taxon>Metazoa</taxon>
        <taxon>Ecdysozoa</taxon>
        <taxon>Nematoda</taxon>
        <taxon>Chromadorea</taxon>
        <taxon>Rhabditida</taxon>
        <taxon>Rhabditina</taxon>
        <taxon>Rhabditomorpha</taxon>
        <taxon>Strongyloidea</taxon>
        <taxon>Ancylostomatidae</taxon>
        <taxon>Bunostominae</taxon>
        <taxon>Necator</taxon>
    </lineage>
</organism>
<keyword evidence="2" id="KW-0597">Phosphoprotein</keyword>
<keyword evidence="12" id="KW-1185">Reference proteome</keyword>
<name>A0ABR1EN85_NECAM</name>
<evidence type="ECO:0000256" key="8">
    <source>
        <dbReference type="ARBA" id="ARBA00049014"/>
    </source>
</evidence>
<accession>A0ABR1EN85</accession>
<dbReference type="EMBL" id="JAVFWL010000006">
    <property type="protein sequence ID" value="KAK6763316.1"/>
    <property type="molecule type" value="Genomic_DNA"/>
</dbReference>
<evidence type="ECO:0000256" key="2">
    <source>
        <dbReference type="ARBA" id="ARBA00022553"/>
    </source>
</evidence>
<evidence type="ECO:0000256" key="1">
    <source>
        <dbReference type="ARBA" id="ARBA00022527"/>
    </source>
</evidence>
<proteinExistence type="predicted"/>
<evidence type="ECO:0000256" key="3">
    <source>
        <dbReference type="ARBA" id="ARBA00022679"/>
    </source>
</evidence>
<evidence type="ECO:0000256" key="9">
    <source>
        <dbReference type="ARBA" id="ARBA00049299"/>
    </source>
</evidence>
<comment type="catalytic activity">
    <reaction evidence="10">
        <text>L-tyrosyl-[protein] + ATP = O-phospho-L-tyrosyl-[protein] + ADP + H(+)</text>
        <dbReference type="Rhea" id="RHEA:10596"/>
        <dbReference type="Rhea" id="RHEA-COMP:10136"/>
        <dbReference type="Rhea" id="RHEA-COMP:20101"/>
        <dbReference type="ChEBI" id="CHEBI:15378"/>
        <dbReference type="ChEBI" id="CHEBI:30616"/>
        <dbReference type="ChEBI" id="CHEBI:46858"/>
        <dbReference type="ChEBI" id="CHEBI:61978"/>
        <dbReference type="ChEBI" id="CHEBI:456216"/>
        <dbReference type="EC" id="2.7.12.2"/>
    </reaction>
</comment>
<evidence type="ECO:0000256" key="7">
    <source>
        <dbReference type="ARBA" id="ARBA00023137"/>
    </source>
</evidence>
<evidence type="ECO:0000313" key="11">
    <source>
        <dbReference type="EMBL" id="KAK6763316.1"/>
    </source>
</evidence>
<dbReference type="SUPFAM" id="SSF56112">
    <property type="entry name" value="Protein kinase-like (PK-like)"/>
    <property type="match status" value="1"/>
</dbReference>
<dbReference type="Gene3D" id="3.30.200.20">
    <property type="entry name" value="Phosphorylase Kinase, domain 1"/>
    <property type="match status" value="1"/>
</dbReference>
<evidence type="ECO:0008006" key="13">
    <source>
        <dbReference type="Google" id="ProtNLM"/>
    </source>
</evidence>
<dbReference type="InterPro" id="IPR011009">
    <property type="entry name" value="Kinase-like_dom_sf"/>
</dbReference>
<protein>
    <recommendedName>
        <fullName evidence="13">Protein kinase domain-containing protein</fullName>
    </recommendedName>
</protein>
<dbReference type="PANTHER" id="PTHR47238">
    <property type="entry name" value="MITOGEN-ACTIVATED PROTEIN KINASE KINASE 5"/>
    <property type="match status" value="1"/>
</dbReference>
<comment type="catalytic activity">
    <reaction evidence="9">
        <text>L-threonyl-[protein] + ATP = O-phospho-L-threonyl-[protein] + ADP + H(+)</text>
        <dbReference type="Rhea" id="RHEA:46608"/>
        <dbReference type="Rhea" id="RHEA-COMP:11060"/>
        <dbReference type="Rhea" id="RHEA-COMP:11605"/>
        <dbReference type="ChEBI" id="CHEBI:15378"/>
        <dbReference type="ChEBI" id="CHEBI:30013"/>
        <dbReference type="ChEBI" id="CHEBI:30616"/>
        <dbReference type="ChEBI" id="CHEBI:61977"/>
        <dbReference type="ChEBI" id="CHEBI:456216"/>
        <dbReference type="EC" id="2.7.12.2"/>
    </reaction>
</comment>
<evidence type="ECO:0000256" key="6">
    <source>
        <dbReference type="ARBA" id="ARBA00022840"/>
    </source>
</evidence>
<gene>
    <name evidence="11" type="primary">Necator_chrX.g24030</name>
    <name evidence="11" type="ORF">RB195_023865</name>
</gene>
<keyword evidence="3" id="KW-0808">Transferase</keyword>
<dbReference type="Proteomes" id="UP001303046">
    <property type="component" value="Unassembled WGS sequence"/>
</dbReference>
<sequence length="150" mass="16859">MSLGFGDIQEGNNLPCRRGYSVDMLYQELMVSSGLLTIGGKTRRVAVEDLHFVAELGQGSCGHVSKMQYNDNVMAVKVMPRSNNPVENNRIIMDLRILSRAYDCPHIVHSYGSRRASLPTHLSARRILYTIVMFKMLKVPSIPMKTRFAA</sequence>
<keyword evidence="1" id="KW-0723">Serine/threonine-protein kinase</keyword>
<evidence type="ECO:0000256" key="10">
    <source>
        <dbReference type="ARBA" id="ARBA00051693"/>
    </source>
</evidence>
<dbReference type="InterPro" id="IPR052468">
    <property type="entry name" value="Dual_spec_MAPK_kinase"/>
</dbReference>
<keyword evidence="5" id="KW-0418">Kinase</keyword>
<dbReference type="PANTHER" id="PTHR47238:SF2">
    <property type="entry name" value="DUAL SPECIFICITY MITOGEN-ACTIVATED PROTEIN KINASE KINASE HEMIPTEROUS"/>
    <property type="match status" value="1"/>
</dbReference>
<keyword evidence="4" id="KW-0547">Nucleotide-binding</keyword>
<comment type="catalytic activity">
    <reaction evidence="8">
        <text>L-seryl-[protein] + ATP = O-phospho-L-seryl-[protein] + ADP + H(+)</text>
        <dbReference type="Rhea" id="RHEA:17989"/>
        <dbReference type="Rhea" id="RHEA-COMP:9863"/>
        <dbReference type="Rhea" id="RHEA-COMP:11604"/>
        <dbReference type="ChEBI" id="CHEBI:15378"/>
        <dbReference type="ChEBI" id="CHEBI:29999"/>
        <dbReference type="ChEBI" id="CHEBI:30616"/>
        <dbReference type="ChEBI" id="CHEBI:83421"/>
        <dbReference type="ChEBI" id="CHEBI:456216"/>
        <dbReference type="EC" id="2.7.12.2"/>
    </reaction>
</comment>
<evidence type="ECO:0000313" key="12">
    <source>
        <dbReference type="Proteomes" id="UP001303046"/>
    </source>
</evidence>
<keyword evidence="6" id="KW-0067">ATP-binding</keyword>
<comment type="caution">
    <text evidence="11">The sequence shown here is derived from an EMBL/GenBank/DDBJ whole genome shotgun (WGS) entry which is preliminary data.</text>
</comment>
<evidence type="ECO:0000256" key="5">
    <source>
        <dbReference type="ARBA" id="ARBA00022777"/>
    </source>
</evidence>
<reference evidence="11 12" key="1">
    <citation type="submission" date="2023-08" db="EMBL/GenBank/DDBJ databases">
        <title>A Necator americanus chromosomal reference genome.</title>
        <authorList>
            <person name="Ilik V."/>
            <person name="Petrzelkova K.J."/>
            <person name="Pardy F."/>
            <person name="Fuh T."/>
            <person name="Niatou-Singa F.S."/>
            <person name="Gouil Q."/>
            <person name="Baker L."/>
            <person name="Ritchie M.E."/>
            <person name="Jex A.R."/>
            <person name="Gazzola D."/>
            <person name="Li H."/>
            <person name="Toshio Fujiwara R."/>
            <person name="Zhan B."/>
            <person name="Aroian R.V."/>
            <person name="Pafco B."/>
            <person name="Schwarz E.M."/>
        </authorList>
    </citation>
    <scope>NUCLEOTIDE SEQUENCE [LARGE SCALE GENOMIC DNA]</scope>
    <source>
        <strain evidence="11 12">Aroian</strain>
        <tissue evidence="11">Whole animal</tissue>
    </source>
</reference>
<evidence type="ECO:0000256" key="4">
    <source>
        <dbReference type="ARBA" id="ARBA00022741"/>
    </source>
</evidence>